<evidence type="ECO:0000256" key="3">
    <source>
        <dbReference type="ARBA" id="ARBA00022544"/>
    </source>
</evidence>
<keyword evidence="4" id="KW-0732">Signal</keyword>
<evidence type="ECO:0000259" key="12">
    <source>
        <dbReference type="Pfam" id="PF07486"/>
    </source>
</evidence>
<feature type="transmembrane region" description="Helical" evidence="10">
    <location>
        <begin position="45"/>
        <end position="63"/>
    </location>
</feature>
<feature type="compositionally biased region" description="Low complexity" evidence="9">
    <location>
        <begin position="19"/>
        <end position="38"/>
    </location>
</feature>
<evidence type="ECO:0000256" key="2">
    <source>
        <dbReference type="ARBA" id="ARBA00018364"/>
    </source>
</evidence>
<dbReference type="GO" id="GO:0009847">
    <property type="term" value="P:spore germination"/>
    <property type="evidence" value="ECO:0007669"/>
    <property type="project" value="UniProtKB-UniRule"/>
</dbReference>
<dbReference type="GO" id="GO:0030435">
    <property type="term" value="P:sporulation resulting in formation of a cellular spore"/>
    <property type="evidence" value="ECO:0007669"/>
    <property type="project" value="UniProtKB-KW"/>
</dbReference>
<feature type="domain" description="Peptidoglycan binding-like" evidence="11">
    <location>
        <begin position="83"/>
        <end position="139"/>
    </location>
</feature>
<sequence>MRARRRHTGRAQGKTRTHSLTAAEAAGSASGRAANGGSDVRRKTAVPLLLILSLIALSAWSLLPRGAEQAEAAARPTLRRGATGDAVREVQQRLRDWGYYEGQVDGRFGPLTEKAVRFFQSKNGLTVDGVVGPETWAALGYSGAQAASAGAQRPGVNIDLLARVVRAEAEAEPYEGKVAVAAVLLNRVADPRFPKTLEGVIYEPHAFESVSNGRIYNTPPTADDLRAARDAVNGWDPTYGAVFFWNPSKPVSSWVWTRQIITQIGNHVFAK</sequence>
<evidence type="ECO:0000256" key="6">
    <source>
        <dbReference type="ARBA" id="ARBA00022969"/>
    </source>
</evidence>
<dbReference type="GO" id="GO:0071555">
    <property type="term" value="P:cell wall organization"/>
    <property type="evidence" value="ECO:0007669"/>
    <property type="project" value="UniProtKB-KW"/>
</dbReference>
<proteinExistence type="inferred from homology"/>
<accession>A0A953I9Q3</accession>
<evidence type="ECO:0000256" key="8">
    <source>
        <dbReference type="NCBIfam" id="TIGR02869"/>
    </source>
</evidence>
<feature type="domain" description="Cell wall hydrolase SleB" evidence="12">
    <location>
        <begin position="172"/>
        <end position="270"/>
    </location>
</feature>
<evidence type="ECO:0000256" key="1">
    <source>
        <dbReference type="ARBA" id="ARBA00007010"/>
    </source>
</evidence>
<name>A0A953I9Q3_SYMTR</name>
<keyword evidence="10" id="KW-1133">Transmembrane helix</keyword>
<feature type="region of interest" description="Disordered" evidence="9">
    <location>
        <begin position="1"/>
        <end position="38"/>
    </location>
</feature>
<dbReference type="SUPFAM" id="SSF47090">
    <property type="entry name" value="PGBD-like"/>
    <property type="match status" value="1"/>
</dbReference>
<dbReference type="Gene3D" id="1.10.101.10">
    <property type="entry name" value="PGBD-like superfamily/PGBD"/>
    <property type="match status" value="1"/>
</dbReference>
<dbReference type="AlphaFoldDB" id="A0A953I9Q3"/>
<keyword evidence="7" id="KW-0961">Cell wall biogenesis/degradation</keyword>
<keyword evidence="10" id="KW-0812">Transmembrane</keyword>
<evidence type="ECO:0000256" key="4">
    <source>
        <dbReference type="ARBA" id="ARBA00022729"/>
    </source>
</evidence>
<feature type="compositionally biased region" description="Basic residues" evidence="9">
    <location>
        <begin position="1"/>
        <end position="17"/>
    </location>
</feature>
<evidence type="ECO:0000256" key="5">
    <source>
        <dbReference type="ARBA" id="ARBA00022801"/>
    </source>
</evidence>
<comment type="similarity">
    <text evidence="1">Belongs to the SleB family.</text>
</comment>
<dbReference type="InterPro" id="IPR036365">
    <property type="entry name" value="PGBD-like_sf"/>
</dbReference>
<organism evidence="13 14">
    <name type="scientific">Symbiobacterium thermophilum</name>
    <dbReference type="NCBI Taxonomy" id="2734"/>
    <lineage>
        <taxon>Bacteria</taxon>
        <taxon>Bacillati</taxon>
        <taxon>Bacillota</taxon>
        <taxon>Clostridia</taxon>
        <taxon>Eubacteriales</taxon>
        <taxon>Symbiobacteriaceae</taxon>
        <taxon>Symbiobacterium</taxon>
    </lineage>
</organism>
<evidence type="ECO:0000313" key="13">
    <source>
        <dbReference type="EMBL" id="MBY6277008.1"/>
    </source>
</evidence>
<dbReference type="Pfam" id="PF01471">
    <property type="entry name" value="PG_binding_1"/>
    <property type="match status" value="1"/>
</dbReference>
<dbReference type="InterPro" id="IPR014224">
    <property type="entry name" value="Spore_cortex_SleB"/>
</dbReference>
<keyword evidence="6" id="KW-0749">Sporulation</keyword>
<dbReference type="InterPro" id="IPR036366">
    <property type="entry name" value="PGBDSf"/>
</dbReference>
<comment type="caution">
    <text evidence="13">The sequence shown here is derived from an EMBL/GenBank/DDBJ whole genome shotgun (WGS) entry which is preliminary data.</text>
</comment>
<dbReference type="EMBL" id="PIUK01000128">
    <property type="protein sequence ID" value="MBY6277008.1"/>
    <property type="molecule type" value="Genomic_DNA"/>
</dbReference>
<keyword evidence="10" id="KW-0472">Membrane</keyword>
<gene>
    <name evidence="13" type="primary">sleB</name>
    <name evidence="13" type="ORF">CWE10_12490</name>
</gene>
<keyword evidence="3" id="KW-0309">Germination</keyword>
<dbReference type="InterPro" id="IPR042047">
    <property type="entry name" value="SleB_dom1"/>
</dbReference>
<evidence type="ECO:0000256" key="7">
    <source>
        <dbReference type="ARBA" id="ARBA00023316"/>
    </source>
</evidence>
<dbReference type="Gene3D" id="6.20.240.60">
    <property type="match status" value="1"/>
</dbReference>
<dbReference type="InterPro" id="IPR011105">
    <property type="entry name" value="Cell_wall_hydrolase_SleB"/>
</dbReference>
<keyword evidence="5" id="KW-0378">Hydrolase</keyword>
<evidence type="ECO:0000313" key="14">
    <source>
        <dbReference type="Proteomes" id="UP000732377"/>
    </source>
</evidence>
<reference evidence="13" key="1">
    <citation type="submission" date="2017-11" db="EMBL/GenBank/DDBJ databases">
        <title>Three new genomes from thermophilic consortium.</title>
        <authorList>
            <person name="Quaggio R."/>
            <person name="Amgarten D."/>
            <person name="Setubal J.C."/>
        </authorList>
    </citation>
    <scope>NUCLEOTIDE SEQUENCE</scope>
    <source>
        <strain evidence="13">ZCTH01-B2</strain>
    </source>
</reference>
<protein>
    <recommendedName>
        <fullName evidence="2 8">Spore cortex-lytic enzyme</fullName>
    </recommendedName>
</protein>
<dbReference type="Pfam" id="PF07486">
    <property type="entry name" value="Hydrolase_2"/>
    <property type="match status" value="1"/>
</dbReference>
<dbReference type="Proteomes" id="UP000732377">
    <property type="component" value="Unassembled WGS sequence"/>
</dbReference>
<dbReference type="Gene3D" id="1.10.10.2520">
    <property type="entry name" value="Cell wall hydrolase SleB, domain 1"/>
    <property type="match status" value="1"/>
</dbReference>
<evidence type="ECO:0000256" key="10">
    <source>
        <dbReference type="SAM" id="Phobius"/>
    </source>
</evidence>
<dbReference type="NCBIfam" id="TIGR02869">
    <property type="entry name" value="spore_SleB"/>
    <property type="match status" value="1"/>
</dbReference>
<dbReference type="GO" id="GO:0016787">
    <property type="term" value="F:hydrolase activity"/>
    <property type="evidence" value="ECO:0007669"/>
    <property type="project" value="UniProtKB-KW"/>
</dbReference>
<evidence type="ECO:0000256" key="9">
    <source>
        <dbReference type="SAM" id="MobiDB-lite"/>
    </source>
</evidence>
<dbReference type="InterPro" id="IPR002477">
    <property type="entry name" value="Peptidoglycan-bd-like"/>
</dbReference>
<evidence type="ECO:0000259" key="11">
    <source>
        <dbReference type="Pfam" id="PF01471"/>
    </source>
</evidence>